<organism evidence="2 3">
    <name type="scientific">Ditylenchus dipsaci</name>
    <dbReference type="NCBI Taxonomy" id="166011"/>
    <lineage>
        <taxon>Eukaryota</taxon>
        <taxon>Metazoa</taxon>
        <taxon>Ecdysozoa</taxon>
        <taxon>Nematoda</taxon>
        <taxon>Chromadorea</taxon>
        <taxon>Rhabditida</taxon>
        <taxon>Tylenchina</taxon>
        <taxon>Tylenchomorpha</taxon>
        <taxon>Sphaerularioidea</taxon>
        <taxon>Anguinidae</taxon>
        <taxon>Anguininae</taxon>
        <taxon>Ditylenchus</taxon>
    </lineage>
</organism>
<sequence>MKITTNVLDRHRPHQVTQCYTPSTTPYTSGASTRYSGLGDTSGLRYGASSSVYQPSVALMLPRNTSQFSSKRYTEVHPRAVDTEAIPPARLGSTGPAPRPSPRSNWYNTEDRTHICFETTY</sequence>
<proteinExistence type="predicted"/>
<dbReference type="WBParaSite" id="jg17791">
    <property type="protein sequence ID" value="jg17791"/>
    <property type="gene ID" value="jg17791"/>
</dbReference>
<feature type="region of interest" description="Disordered" evidence="1">
    <location>
        <begin position="18"/>
        <end position="41"/>
    </location>
</feature>
<protein>
    <submittedName>
        <fullName evidence="3">Uncharacterized protein</fullName>
    </submittedName>
</protein>
<evidence type="ECO:0000256" key="1">
    <source>
        <dbReference type="SAM" id="MobiDB-lite"/>
    </source>
</evidence>
<feature type="region of interest" description="Disordered" evidence="1">
    <location>
        <begin position="69"/>
        <end position="108"/>
    </location>
</feature>
<reference evidence="3" key="1">
    <citation type="submission" date="2022-11" db="UniProtKB">
        <authorList>
            <consortium name="WormBaseParasite"/>
        </authorList>
    </citation>
    <scope>IDENTIFICATION</scope>
</reference>
<evidence type="ECO:0000313" key="2">
    <source>
        <dbReference type="Proteomes" id="UP000887574"/>
    </source>
</evidence>
<keyword evidence="2" id="KW-1185">Reference proteome</keyword>
<feature type="compositionally biased region" description="Polar residues" evidence="1">
    <location>
        <begin position="18"/>
        <end position="35"/>
    </location>
</feature>
<dbReference type="AlphaFoldDB" id="A0A915DCK4"/>
<name>A0A915DCK4_9BILA</name>
<accession>A0A915DCK4</accession>
<evidence type="ECO:0000313" key="3">
    <source>
        <dbReference type="WBParaSite" id="jg17791"/>
    </source>
</evidence>
<dbReference type="Proteomes" id="UP000887574">
    <property type="component" value="Unplaced"/>
</dbReference>
<feature type="compositionally biased region" description="Basic and acidic residues" evidence="1">
    <location>
        <begin position="72"/>
        <end position="82"/>
    </location>
</feature>